<dbReference type="OrthoDB" id="7427934at2"/>
<gene>
    <name evidence="2" type="ORF">E5222_00180</name>
</gene>
<dbReference type="PROSITE" id="PS51318">
    <property type="entry name" value="TAT"/>
    <property type="match status" value="1"/>
</dbReference>
<evidence type="ECO:0000313" key="3">
    <source>
        <dbReference type="Proteomes" id="UP000309389"/>
    </source>
</evidence>
<reference evidence="2 3" key="1">
    <citation type="submission" date="2019-04" db="EMBL/GenBank/DDBJ databases">
        <title>Altererythrobacter aquimixticola sp. nov., isolated from sediment of junction between the ocean and a freshwater spring.</title>
        <authorList>
            <person name="Yoon J.-H."/>
        </authorList>
    </citation>
    <scope>NUCLEOTIDE SEQUENCE [LARGE SCALE GENOMIC DNA]</scope>
    <source>
        <strain evidence="2 3">SSKS-13</strain>
    </source>
</reference>
<accession>A0A4T3F3F1</accession>
<dbReference type="EMBL" id="SSHH01000001">
    <property type="protein sequence ID" value="TIX50949.1"/>
    <property type="molecule type" value="Genomic_DNA"/>
</dbReference>
<sequence>MITRRDLIKWGMVAPALAAGSQAAFAAAPQGLDALLVDERFPFDDAPLHAGVPVMRFAGDVTRVWYEVLDARWRERGFVLGGITGSDALFVLETLATHQGRRVVTRTPLAEPDARGVAPVSWVIAPHHPSVAA</sequence>
<name>A0A4T3F3F1_9SPHN</name>
<keyword evidence="1" id="KW-0732">Signal</keyword>
<organism evidence="2 3">
    <name type="scientific">Alteraurantiacibacter aquimixticola</name>
    <dbReference type="NCBI Taxonomy" id="2489173"/>
    <lineage>
        <taxon>Bacteria</taxon>
        <taxon>Pseudomonadati</taxon>
        <taxon>Pseudomonadota</taxon>
        <taxon>Alphaproteobacteria</taxon>
        <taxon>Sphingomonadales</taxon>
        <taxon>Erythrobacteraceae</taxon>
        <taxon>Alteraurantiacibacter</taxon>
    </lineage>
</organism>
<feature type="chain" id="PRO_5020269210" description="Twin-arginine translocation signal domain-containing protein" evidence="1">
    <location>
        <begin position="27"/>
        <end position="133"/>
    </location>
</feature>
<keyword evidence="3" id="KW-1185">Reference proteome</keyword>
<proteinExistence type="predicted"/>
<evidence type="ECO:0000313" key="2">
    <source>
        <dbReference type="EMBL" id="TIX50949.1"/>
    </source>
</evidence>
<protein>
    <recommendedName>
        <fullName evidence="4">Twin-arginine translocation signal domain-containing protein</fullName>
    </recommendedName>
</protein>
<dbReference type="RefSeq" id="WP_136691468.1">
    <property type="nucleotide sequence ID" value="NZ_SSHH01000001.1"/>
</dbReference>
<feature type="signal peptide" evidence="1">
    <location>
        <begin position="1"/>
        <end position="26"/>
    </location>
</feature>
<dbReference type="AlphaFoldDB" id="A0A4T3F3F1"/>
<comment type="caution">
    <text evidence="2">The sequence shown here is derived from an EMBL/GenBank/DDBJ whole genome shotgun (WGS) entry which is preliminary data.</text>
</comment>
<evidence type="ECO:0000256" key="1">
    <source>
        <dbReference type="SAM" id="SignalP"/>
    </source>
</evidence>
<dbReference type="InterPro" id="IPR006311">
    <property type="entry name" value="TAT_signal"/>
</dbReference>
<evidence type="ECO:0008006" key="4">
    <source>
        <dbReference type="Google" id="ProtNLM"/>
    </source>
</evidence>
<dbReference type="Proteomes" id="UP000309389">
    <property type="component" value="Unassembled WGS sequence"/>
</dbReference>